<protein>
    <submittedName>
        <fullName evidence="6">ABC transporter ATP-binding protein</fullName>
    </submittedName>
</protein>
<dbReference type="GO" id="GO:0016887">
    <property type="term" value="F:ATP hydrolysis activity"/>
    <property type="evidence" value="ECO:0007669"/>
    <property type="project" value="InterPro"/>
</dbReference>
<dbReference type="PROSITE" id="PS50893">
    <property type="entry name" value="ABC_TRANSPORTER_2"/>
    <property type="match status" value="1"/>
</dbReference>
<evidence type="ECO:0000256" key="1">
    <source>
        <dbReference type="ARBA" id="ARBA00005417"/>
    </source>
</evidence>
<dbReference type="STRING" id="1503.CLPU_8c00670"/>
<evidence type="ECO:0000313" key="6">
    <source>
        <dbReference type="EMBL" id="KNF08302.1"/>
    </source>
</evidence>
<dbReference type="SMART" id="SM00382">
    <property type="entry name" value="AAA"/>
    <property type="match status" value="1"/>
</dbReference>
<dbReference type="OrthoDB" id="9801987at2"/>
<dbReference type="SUPFAM" id="SSF52540">
    <property type="entry name" value="P-loop containing nucleoside triphosphate hydrolases"/>
    <property type="match status" value="1"/>
</dbReference>
<keyword evidence="4 6" id="KW-0067">ATP-binding</keyword>
<dbReference type="PATRIC" id="fig|1503.3.peg.3206"/>
<dbReference type="PANTHER" id="PTHR42711:SF5">
    <property type="entry name" value="ABC TRANSPORTER ATP-BINDING PROTEIN NATA"/>
    <property type="match status" value="1"/>
</dbReference>
<proteinExistence type="inferred from homology"/>
<dbReference type="GO" id="GO:0005524">
    <property type="term" value="F:ATP binding"/>
    <property type="evidence" value="ECO:0007669"/>
    <property type="project" value="UniProtKB-KW"/>
</dbReference>
<keyword evidence="7" id="KW-1185">Reference proteome</keyword>
<dbReference type="InterPro" id="IPR050763">
    <property type="entry name" value="ABC_transporter_ATP-binding"/>
</dbReference>
<dbReference type="Proteomes" id="UP000037267">
    <property type="component" value="Unassembled WGS sequence"/>
</dbReference>
<evidence type="ECO:0000256" key="3">
    <source>
        <dbReference type="ARBA" id="ARBA00022741"/>
    </source>
</evidence>
<evidence type="ECO:0000256" key="2">
    <source>
        <dbReference type="ARBA" id="ARBA00022448"/>
    </source>
</evidence>
<evidence type="ECO:0000256" key="4">
    <source>
        <dbReference type="ARBA" id="ARBA00022840"/>
    </source>
</evidence>
<gene>
    <name evidence="6" type="ORF">CLPU_8c00670</name>
</gene>
<feature type="domain" description="ABC transporter" evidence="5">
    <location>
        <begin position="4"/>
        <end position="236"/>
    </location>
</feature>
<reference evidence="7" key="1">
    <citation type="submission" date="2015-07" db="EMBL/GenBank/DDBJ databases">
        <title>Draft genome sequence of the purine-degrading Gottschalkia purinilyticum DSM 1384 (formerly Clostridium purinilyticum).</title>
        <authorList>
            <person name="Poehlein A."/>
            <person name="Schiel-Bengelsdorf B."/>
            <person name="Bengelsdorf F.R."/>
            <person name="Daniel R."/>
            <person name="Duerre P."/>
        </authorList>
    </citation>
    <scope>NUCLEOTIDE SEQUENCE [LARGE SCALE GENOMIC DNA]</scope>
    <source>
        <strain evidence="7">DSM 1384</strain>
    </source>
</reference>
<dbReference type="InterPro" id="IPR003593">
    <property type="entry name" value="AAA+_ATPase"/>
</dbReference>
<dbReference type="EMBL" id="LGSS01000008">
    <property type="protein sequence ID" value="KNF08302.1"/>
    <property type="molecule type" value="Genomic_DNA"/>
</dbReference>
<comment type="caution">
    <text evidence="6">The sequence shown here is derived from an EMBL/GenBank/DDBJ whole genome shotgun (WGS) entry which is preliminary data.</text>
</comment>
<dbReference type="Pfam" id="PF00005">
    <property type="entry name" value="ABC_tran"/>
    <property type="match status" value="1"/>
</dbReference>
<dbReference type="RefSeq" id="WP_050355402.1">
    <property type="nucleotide sequence ID" value="NZ_LGSS01000008.1"/>
</dbReference>
<comment type="similarity">
    <text evidence="1">Belongs to the ABC transporter superfamily.</text>
</comment>
<organism evidence="6 7">
    <name type="scientific">Gottschalkia purinilytica</name>
    <name type="common">Clostridium purinilyticum</name>
    <dbReference type="NCBI Taxonomy" id="1503"/>
    <lineage>
        <taxon>Bacteria</taxon>
        <taxon>Bacillati</taxon>
        <taxon>Bacillota</taxon>
        <taxon>Tissierellia</taxon>
        <taxon>Tissierellales</taxon>
        <taxon>Gottschalkiaceae</taxon>
        <taxon>Gottschalkia</taxon>
    </lineage>
</organism>
<keyword evidence="3" id="KW-0547">Nucleotide-binding</keyword>
<dbReference type="PANTHER" id="PTHR42711">
    <property type="entry name" value="ABC TRANSPORTER ATP-BINDING PROTEIN"/>
    <property type="match status" value="1"/>
</dbReference>
<evidence type="ECO:0000313" key="7">
    <source>
        <dbReference type="Proteomes" id="UP000037267"/>
    </source>
</evidence>
<accession>A0A0L0WA40</accession>
<sequence>MYAIEVNNLSKSYDKNQYVLKDITFSIPKGEVFGFLGPNGAGKTTLIRVLNGILDPTEGKGKIFGDDIVTSRKNIRSICGVMTENAGLYESLSAKENLHFFGSMFNMKSHEIESKSSYLLSEFKLLEAKDKKVKTFSTGMKKRLSLARTLLHSPKILFLDEPTSGLDPESSKTVLDLIKRMAVEQEVTVFLCTHQLKYAEEICTLYGFIDKGKLLGFGTFQELLSKKDENITLEIKGEDIPSIYGLQKTQDDLFKISINNEKDIPNILAQIINQNGKIYEAKQVRWNLEDLYFAYQRGEGNE</sequence>
<evidence type="ECO:0000259" key="5">
    <source>
        <dbReference type="PROSITE" id="PS50893"/>
    </source>
</evidence>
<keyword evidence="2" id="KW-0813">Transport</keyword>
<dbReference type="Gene3D" id="3.40.50.300">
    <property type="entry name" value="P-loop containing nucleotide triphosphate hydrolases"/>
    <property type="match status" value="1"/>
</dbReference>
<dbReference type="AlphaFoldDB" id="A0A0L0WA40"/>
<dbReference type="InterPro" id="IPR003439">
    <property type="entry name" value="ABC_transporter-like_ATP-bd"/>
</dbReference>
<dbReference type="InterPro" id="IPR027417">
    <property type="entry name" value="P-loop_NTPase"/>
</dbReference>
<name>A0A0L0WA40_GOTPU</name>